<keyword evidence="4" id="KW-0472">Membrane</keyword>
<evidence type="ECO:0000256" key="1">
    <source>
        <dbReference type="ARBA" id="ARBA00006484"/>
    </source>
</evidence>
<feature type="region of interest" description="Disordered" evidence="3">
    <location>
        <begin position="417"/>
        <end position="455"/>
    </location>
</feature>
<proteinExistence type="inferred from homology"/>
<feature type="compositionally biased region" description="Low complexity" evidence="3">
    <location>
        <begin position="372"/>
        <end position="381"/>
    </location>
</feature>
<gene>
    <name evidence="6" type="ORF">VKT23_011255</name>
</gene>
<evidence type="ECO:0000259" key="5">
    <source>
        <dbReference type="Pfam" id="PF08659"/>
    </source>
</evidence>
<comment type="similarity">
    <text evidence="1">Belongs to the short-chain dehydrogenases/reductases (SDR) family.</text>
</comment>
<dbReference type="EMBL" id="JBANRG010000024">
    <property type="protein sequence ID" value="KAK7454501.1"/>
    <property type="molecule type" value="Genomic_DNA"/>
</dbReference>
<dbReference type="InterPro" id="IPR013968">
    <property type="entry name" value="PKS_KR"/>
</dbReference>
<dbReference type="PANTHER" id="PTHR24320:SF152">
    <property type="entry name" value="SHORT-CHAIN DEHYDROGENASE_REDUCTASE FAMILY PROTEIN"/>
    <property type="match status" value="1"/>
</dbReference>
<dbReference type="PANTHER" id="PTHR24320">
    <property type="entry name" value="RETINOL DEHYDROGENASE"/>
    <property type="match status" value="1"/>
</dbReference>
<dbReference type="Gene3D" id="3.40.50.720">
    <property type="entry name" value="NAD(P)-binding Rossmann-like Domain"/>
    <property type="match status" value="1"/>
</dbReference>
<keyword evidence="4" id="KW-1133">Transmembrane helix</keyword>
<keyword evidence="2" id="KW-0560">Oxidoreductase</keyword>
<feature type="compositionally biased region" description="Basic and acidic residues" evidence="3">
    <location>
        <begin position="431"/>
        <end position="441"/>
    </location>
</feature>
<keyword evidence="7" id="KW-1185">Reference proteome</keyword>
<feature type="transmembrane region" description="Helical" evidence="4">
    <location>
        <begin position="20"/>
        <end position="40"/>
    </location>
</feature>
<evidence type="ECO:0000313" key="6">
    <source>
        <dbReference type="EMBL" id="KAK7454501.1"/>
    </source>
</evidence>
<keyword evidence="4" id="KW-0812">Transmembrane</keyword>
<feature type="region of interest" description="Disordered" evidence="3">
    <location>
        <begin position="372"/>
        <end position="393"/>
    </location>
</feature>
<feature type="transmembrane region" description="Helical" evidence="4">
    <location>
        <begin position="316"/>
        <end position="337"/>
    </location>
</feature>
<dbReference type="SUPFAM" id="SSF51735">
    <property type="entry name" value="NAD(P)-binding Rossmann-fold domains"/>
    <property type="match status" value="1"/>
</dbReference>
<feature type="compositionally biased region" description="Acidic residues" evidence="3">
    <location>
        <begin position="442"/>
        <end position="454"/>
    </location>
</feature>
<evidence type="ECO:0000313" key="7">
    <source>
        <dbReference type="Proteomes" id="UP001498398"/>
    </source>
</evidence>
<protein>
    <recommendedName>
        <fullName evidence="5">Ketoreductase (KR) domain-containing protein</fullName>
    </recommendedName>
</protein>
<name>A0ABR1JBI9_9AGAR</name>
<dbReference type="Proteomes" id="UP001498398">
    <property type="component" value="Unassembled WGS sequence"/>
</dbReference>
<evidence type="ECO:0000256" key="4">
    <source>
        <dbReference type="SAM" id="Phobius"/>
    </source>
</evidence>
<reference evidence="6 7" key="1">
    <citation type="submission" date="2024-01" db="EMBL/GenBank/DDBJ databases">
        <title>A draft genome for the cacao thread blight pathogen Marasmiellus scandens.</title>
        <authorList>
            <person name="Baruah I.K."/>
            <person name="Leung J."/>
            <person name="Bukari Y."/>
            <person name="Amoako-Attah I."/>
            <person name="Meinhardt L.W."/>
            <person name="Bailey B.A."/>
            <person name="Cohen S.P."/>
        </authorList>
    </citation>
    <scope>NUCLEOTIDE SEQUENCE [LARGE SCALE GENOMIC DNA]</scope>
    <source>
        <strain evidence="6 7">GH-19</strain>
    </source>
</reference>
<dbReference type="InterPro" id="IPR036291">
    <property type="entry name" value="NAD(P)-bd_dom_sf"/>
</dbReference>
<comment type="caution">
    <text evidence="6">The sequence shown here is derived from an EMBL/GenBank/DDBJ whole genome shotgun (WGS) entry which is preliminary data.</text>
</comment>
<accession>A0ABR1JBI9</accession>
<feature type="domain" description="Ketoreductase (KR)" evidence="5">
    <location>
        <begin position="56"/>
        <end position="147"/>
    </location>
</feature>
<evidence type="ECO:0000256" key="2">
    <source>
        <dbReference type="ARBA" id="ARBA00023002"/>
    </source>
</evidence>
<dbReference type="Pfam" id="PF08659">
    <property type="entry name" value="KR"/>
    <property type="match status" value="1"/>
</dbReference>
<sequence>MVLQIVFSLPTYFPSAYNYLSSHIAHILIGSLATYTLFLYSQGRSTTRERDLHARTFLLTGGFTPIGLTVLKALAERGAHVIALTHANSTGAIDDPRVELIVDVLRSTTSNEKIFAEECDLTSPASIEAFCKKFVEGEEKRLDGVVFMHEYAHVGVLGLFRSKKAIEKEKDQDSRDVSSLSTFLFTTLLLPCLLTAPVERDIRIVNVVNRFYAAAAAGPHFDPRFESFPVSGSETSTGGGVFFSEGTRSLRTVLFTRHLQRILDALPSAQVPKTSSTSSAVPVVSDKSQKSNIVAVSVSPGMSRVDTVSRMLGADWTLGSSFSVLGLLLYLSLLLPLRIFAKSPTSAIQSVLHALFLPTPFKILSSDVPSTSASASASSSSKPTPPENPTPSIEILKPGALYAECAVLNLRVPPAIKTEKPQSDSTSLPSEKGKQKAKEAEETMDLPDDGEYGGEEVGRKVWETYEGALKVWQNREKTKEENAEVKEKQS</sequence>
<evidence type="ECO:0000256" key="3">
    <source>
        <dbReference type="SAM" id="MobiDB-lite"/>
    </source>
</evidence>
<organism evidence="6 7">
    <name type="scientific">Marasmiellus scandens</name>
    <dbReference type="NCBI Taxonomy" id="2682957"/>
    <lineage>
        <taxon>Eukaryota</taxon>
        <taxon>Fungi</taxon>
        <taxon>Dikarya</taxon>
        <taxon>Basidiomycota</taxon>
        <taxon>Agaricomycotina</taxon>
        <taxon>Agaricomycetes</taxon>
        <taxon>Agaricomycetidae</taxon>
        <taxon>Agaricales</taxon>
        <taxon>Marasmiineae</taxon>
        <taxon>Omphalotaceae</taxon>
        <taxon>Marasmiellus</taxon>
    </lineage>
</organism>